<dbReference type="SFLD" id="SFLDS00003">
    <property type="entry name" value="Haloacid_Dehalogenase"/>
    <property type="match status" value="1"/>
</dbReference>
<dbReference type="InterPro" id="IPR006379">
    <property type="entry name" value="HAD-SF_hydro_IIB"/>
</dbReference>
<dbReference type="PANTHER" id="PTHR10000:SF25">
    <property type="entry name" value="PHOSPHATASE YKRA-RELATED"/>
    <property type="match status" value="1"/>
</dbReference>
<dbReference type="InterPro" id="IPR000150">
    <property type="entry name" value="Cof"/>
</dbReference>
<dbReference type="Proteomes" id="UP000078358">
    <property type="component" value="Unassembled WGS sequence"/>
</dbReference>
<dbReference type="GO" id="GO:0016791">
    <property type="term" value="F:phosphatase activity"/>
    <property type="evidence" value="ECO:0007669"/>
    <property type="project" value="TreeGrafter"/>
</dbReference>
<protein>
    <submittedName>
        <fullName evidence="1">COF family hydrolase</fullName>
    </submittedName>
</protein>
<dbReference type="GO" id="GO:0000287">
    <property type="term" value="F:magnesium ion binding"/>
    <property type="evidence" value="ECO:0007669"/>
    <property type="project" value="UniProtKB-ARBA"/>
</dbReference>
<dbReference type="Gene3D" id="3.40.50.1000">
    <property type="entry name" value="HAD superfamily/HAD-like"/>
    <property type="match status" value="1"/>
</dbReference>
<name>A0A179CWT3_BIBTR</name>
<dbReference type="Gene3D" id="3.30.1240.10">
    <property type="match status" value="1"/>
</dbReference>
<dbReference type="InterPro" id="IPR023214">
    <property type="entry name" value="HAD_sf"/>
</dbReference>
<evidence type="ECO:0000313" key="1">
    <source>
        <dbReference type="EMBL" id="OAQ14365.1"/>
    </source>
</evidence>
<comment type="caution">
    <text evidence="1">The sequence shown here is derived from an EMBL/GenBank/DDBJ whole genome shotgun (WGS) entry which is preliminary data.</text>
</comment>
<keyword evidence="1" id="KW-0378">Hydrolase</keyword>
<organism evidence="1 2">
    <name type="scientific">Bibersteinia trehalosi Y31</name>
    <dbReference type="NCBI Taxonomy" id="1261658"/>
    <lineage>
        <taxon>Bacteria</taxon>
        <taxon>Pseudomonadati</taxon>
        <taxon>Pseudomonadota</taxon>
        <taxon>Gammaproteobacteria</taxon>
        <taxon>Pasteurellales</taxon>
        <taxon>Pasteurellaceae</taxon>
        <taxon>Bibersteinia</taxon>
    </lineage>
</organism>
<gene>
    <name evidence="1" type="ORF">F480_08310</name>
</gene>
<dbReference type="GO" id="GO:0005829">
    <property type="term" value="C:cytosol"/>
    <property type="evidence" value="ECO:0007669"/>
    <property type="project" value="TreeGrafter"/>
</dbReference>
<reference evidence="1 2" key="1">
    <citation type="submission" date="2014-01" db="EMBL/GenBank/DDBJ databases">
        <authorList>
            <person name="Zuccon D."/>
        </authorList>
    </citation>
    <scope>NUCLEOTIDE SEQUENCE [LARGE SCALE GENOMIC DNA]</scope>
    <source>
        <strain evidence="1 2">Y31</strain>
    </source>
</reference>
<dbReference type="EMBL" id="JACI01000002">
    <property type="protein sequence ID" value="OAQ14365.1"/>
    <property type="molecule type" value="Genomic_DNA"/>
</dbReference>
<dbReference type="PATRIC" id="fig|1261658.3.peg.1662"/>
<sequence length="267" mass="29589">MLQTQPKIVFFDIDETLYLKAEKRIPNSIIEQVIPRLKAKGVIPAIATGRCIGAFPEALKPLLNEDGFELLVSVNGQYNCYQNQVISQYPLPFERIEQAIDKLNTLGIAYALVSHDEIAVSCATETVHNAIFPIKTDYIVEPNLHHQQAVYQLLAFFSESQEQQVIESGILGEDLKIVRWHTDGVDLLNKHNSKAKGIQDVLRYFGFSLGQAMAFGDGLNDLEMLSQVGIGIAMGNAEPALKALADYVTLPIDQDGILHALEHYGVI</sequence>
<accession>A0A179CWT3</accession>
<dbReference type="AlphaFoldDB" id="A0A179CWT3"/>
<dbReference type="PANTHER" id="PTHR10000">
    <property type="entry name" value="PHOSPHOSERINE PHOSPHATASE"/>
    <property type="match status" value="1"/>
</dbReference>
<evidence type="ECO:0000313" key="2">
    <source>
        <dbReference type="Proteomes" id="UP000078358"/>
    </source>
</evidence>
<dbReference type="InterPro" id="IPR036412">
    <property type="entry name" value="HAD-like_sf"/>
</dbReference>
<dbReference type="NCBIfam" id="TIGR01484">
    <property type="entry name" value="HAD-SF-IIB"/>
    <property type="match status" value="1"/>
</dbReference>
<dbReference type="RefSeq" id="WP_064318739.1">
    <property type="nucleotide sequence ID" value="NZ_JACI01000002.1"/>
</dbReference>
<dbReference type="Pfam" id="PF08282">
    <property type="entry name" value="Hydrolase_3"/>
    <property type="match status" value="1"/>
</dbReference>
<dbReference type="SFLD" id="SFLDG01140">
    <property type="entry name" value="C2.B:_Phosphomannomutase_and_P"/>
    <property type="match status" value="1"/>
</dbReference>
<proteinExistence type="predicted"/>
<dbReference type="NCBIfam" id="TIGR00099">
    <property type="entry name" value="Cof-subfamily"/>
    <property type="match status" value="1"/>
</dbReference>
<dbReference type="PROSITE" id="PS01229">
    <property type="entry name" value="COF_2"/>
    <property type="match status" value="1"/>
</dbReference>
<dbReference type="SUPFAM" id="SSF56784">
    <property type="entry name" value="HAD-like"/>
    <property type="match status" value="1"/>
</dbReference>